<protein>
    <submittedName>
        <fullName evidence="3">Uncharacterized protein</fullName>
    </submittedName>
</protein>
<evidence type="ECO:0000256" key="1">
    <source>
        <dbReference type="SAM" id="Coils"/>
    </source>
</evidence>
<keyword evidence="2" id="KW-0472">Membrane</keyword>
<sequence>MSVDAAAIIVPNLPWIIGGGLALGAAGIFGWIHTTRLRIKHGYPLEGAWGQAIKPATDHEAKQRVTLLTQENAELRAELGAVKDRLANVERIVTDGSYQLSSEIDGLRALEKQKDAGTA</sequence>
<evidence type="ECO:0000256" key="2">
    <source>
        <dbReference type="SAM" id="Phobius"/>
    </source>
</evidence>
<gene>
    <name evidence="3" type="ORF">EH31_13300</name>
</gene>
<dbReference type="AlphaFoldDB" id="A0A074MTQ2"/>
<dbReference type="OrthoDB" id="7391494at2"/>
<dbReference type="STRING" id="1044.EH31_13300"/>
<keyword evidence="2" id="KW-1133">Transmembrane helix</keyword>
<proteinExistence type="predicted"/>
<dbReference type="EMBL" id="JMIW01000006">
    <property type="protein sequence ID" value="KEO89017.1"/>
    <property type="molecule type" value="Genomic_DNA"/>
</dbReference>
<organism evidence="3 4">
    <name type="scientific">Erythrobacter longus</name>
    <dbReference type="NCBI Taxonomy" id="1044"/>
    <lineage>
        <taxon>Bacteria</taxon>
        <taxon>Pseudomonadati</taxon>
        <taxon>Pseudomonadota</taxon>
        <taxon>Alphaproteobacteria</taxon>
        <taxon>Sphingomonadales</taxon>
        <taxon>Erythrobacteraceae</taxon>
        <taxon>Erythrobacter/Porphyrobacter group</taxon>
        <taxon>Erythrobacter</taxon>
    </lineage>
</organism>
<keyword evidence="2" id="KW-0812">Transmembrane</keyword>
<dbReference type="RefSeq" id="WP_034960802.1">
    <property type="nucleotide sequence ID" value="NZ_JMIW01000006.1"/>
</dbReference>
<comment type="caution">
    <text evidence="3">The sequence shown here is derived from an EMBL/GenBank/DDBJ whole genome shotgun (WGS) entry which is preliminary data.</text>
</comment>
<name>A0A074MTQ2_ERYLO</name>
<feature type="transmembrane region" description="Helical" evidence="2">
    <location>
        <begin position="12"/>
        <end position="32"/>
    </location>
</feature>
<dbReference type="eggNOG" id="ENOG5030MES">
    <property type="taxonomic scope" value="Bacteria"/>
</dbReference>
<reference evidence="3 4" key="1">
    <citation type="submission" date="2014-04" db="EMBL/GenBank/DDBJ databases">
        <title>A comprehensive comparison of genomes of Erythrobacter spp. strains.</title>
        <authorList>
            <person name="Zheng Q."/>
        </authorList>
    </citation>
    <scope>NUCLEOTIDE SEQUENCE [LARGE SCALE GENOMIC DNA]</scope>
    <source>
        <strain evidence="3 4">DSM 6997</strain>
    </source>
</reference>
<dbReference type="Proteomes" id="UP000027647">
    <property type="component" value="Unassembled WGS sequence"/>
</dbReference>
<evidence type="ECO:0000313" key="3">
    <source>
        <dbReference type="EMBL" id="KEO89017.1"/>
    </source>
</evidence>
<evidence type="ECO:0000313" key="4">
    <source>
        <dbReference type="Proteomes" id="UP000027647"/>
    </source>
</evidence>
<feature type="coiled-coil region" evidence="1">
    <location>
        <begin position="58"/>
        <end position="92"/>
    </location>
</feature>
<accession>A0A074MTQ2</accession>
<keyword evidence="1" id="KW-0175">Coiled coil</keyword>
<keyword evidence="4" id="KW-1185">Reference proteome</keyword>